<evidence type="ECO:0008006" key="4">
    <source>
        <dbReference type="Google" id="ProtNLM"/>
    </source>
</evidence>
<gene>
    <name evidence="2" type="ORF">BHD05_14040</name>
</gene>
<evidence type="ECO:0000313" key="2">
    <source>
        <dbReference type="EMBL" id="QHO70604.1"/>
    </source>
</evidence>
<dbReference type="RefSeq" id="WP_161886992.1">
    <property type="nucleotide sequence ID" value="NZ_CP017146.1"/>
</dbReference>
<evidence type="ECO:0000313" key="3">
    <source>
        <dbReference type="Proteomes" id="UP000464507"/>
    </source>
</evidence>
<accession>A0A7L5AMN9</accession>
<sequence>MANLVENLAEKMSSLGIKASYGDPVMIGGVEVVPVAWVQYGFGGGSDDKDNAGGGGGGMSIPLGIYLKGPDGPTFRPNIISLLVVLIPVLWVGSHAFARILKVIKK</sequence>
<dbReference type="AlphaFoldDB" id="A0A7L5AMN9"/>
<keyword evidence="1" id="KW-0472">Membrane</keyword>
<reference evidence="2 3" key="1">
    <citation type="submission" date="2016-09" db="EMBL/GenBank/DDBJ databases">
        <title>Complete genome sequence of microbes from the polar regions.</title>
        <authorList>
            <person name="Liao L."/>
            <person name="Chen B."/>
        </authorList>
    </citation>
    <scope>NUCLEOTIDE SEQUENCE [LARGE SCALE GENOMIC DNA]</scope>
    <source>
        <strain evidence="2 3">ZS314</strain>
    </source>
</reference>
<name>A0A7L5AMN9_9MICO</name>
<organism evidence="2 3">
    <name type="scientific">Marisediminicola antarctica</name>
    <dbReference type="NCBI Taxonomy" id="674079"/>
    <lineage>
        <taxon>Bacteria</taxon>
        <taxon>Bacillati</taxon>
        <taxon>Actinomycetota</taxon>
        <taxon>Actinomycetes</taxon>
        <taxon>Micrococcales</taxon>
        <taxon>Microbacteriaceae</taxon>
        <taxon>Marisediminicola</taxon>
    </lineage>
</organism>
<protein>
    <recommendedName>
        <fullName evidence="4">Sporulation protein</fullName>
    </recommendedName>
</protein>
<keyword evidence="1" id="KW-1133">Transmembrane helix</keyword>
<proteinExistence type="predicted"/>
<feature type="transmembrane region" description="Helical" evidence="1">
    <location>
        <begin position="79"/>
        <end position="101"/>
    </location>
</feature>
<dbReference type="OrthoDB" id="4965215at2"/>
<dbReference type="EMBL" id="CP017146">
    <property type="protein sequence ID" value="QHO70604.1"/>
    <property type="molecule type" value="Genomic_DNA"/>
</dbReference>
<dbReference type="KEGG" id="mant:BHD05_14040"/>
<keyword evidence="1" id="KW-0812">Transmembrane</keyword>
<dbReference type="Proteomes" id="UP000464507">
    <property type="component" value="Chromosome"/>
</dbReference>
<keyword evidence="3" id="KW-1185">Reference proteome</keyword>
<evidence type="ECO:0000256" key="1">
    <source>
        <dbReference type="SAM" id="Phobius"/>
    </source>
</evidence>